<comment type="caution">
    <text evidence="1">The sequence shown here is derived from an EMBL/GenBank/DDBJ whole genome shotgun (WGS) entry which is preliminary data.</text>
</comment>
<proteinExistence type="predicted"/>
<sequence length="143" mass="15785">MRLFADEFKDDLVLFADFITPVKHCQHQIGAGQPLFGEVNTDLFGLLITVPDPRGIGKIDTHAAKHRAAAHDIARGAGFIRHDRPFFPQQDIEQGGFAHVGTPDDHNLQTLIQDARRALIAGAEQTLSQLADPGQQVSRRFLL</sequence>
<gene>
    <name evidence="1" type="ORF">SDC9_202636</name>
</gene>
<reference evidence="1" key="1">
    <citation type="submission" date="2019-08" db="EMBL/GenBank/DDBJ databases">
        <authorList>
            <person name="Kucharzyk K."/>
            <person name="Murdoch R.W."/>
            <person name="Higgins S."/>
            <person name="Loffler F."/>
        </authorList>
    </citation>
    <scope>NUCLEOTIDE SEQUENCE</scope>
</reference>
<name>A0A645IUZ1_9ZZZZ</name>
<accession>A0A645IUZ1</accession>
<evidence type="ECO:0000313" key="1">
    <source>
        <dbReference type="EMBL" id="MPN54957.1"/>
    </source>
</evidence>
<protein>
    <submittedName>
        <fullName evidence="1">Uncharacterized protein</fullName>
    </submittedName>
</protein>
<organism evidence="1">
    <name type="scientific">bioreactor metagenome</name>
    <dbReference type="NCBI Taxonomy" id="1076179"/>
    <lineage>
        <taxon>unclassified sequences</taxon>
        <taxon>metagenomes</taxon>
        <taxon>ecological metagenomes</taxon>
    </lineage>
</organism>
<dbReference type="EMBL" id="VSSQ01123700">
    <property type="protein sequence ID" value="MPN54957.1"/>
    <property type="molecule type" value="Genomic_DNA"/>
</dbReference>
<dbReference type="AlphaFoldDB" id="A0A645IUZ1"/>